<gene>
    <name evidence="2" type="ORF">THRCLA_23349</name>
</gene>
<feature type="non-terminal residue" evidence="2">
    <location>
        <position position="1"/>
    </location>
</feature>
<evidence type="ECO:0000256" key="1">
    <source>
        <dbReference type="SAM" id="Coils"/>
    </source>
</evidence>
<evidence type="ECO:0000313" key="3">
    <source>
        <dbReference type="Proteomes" id="UP000243217"/>
    </source>
</evidence>
<dbReference type="AlphaFoldDB" id="A0A1V9Y747"/>
<protein>
    <submittedName>
        <fullName evidence="2">Uncharacterized protein</fullName>
    </submittedName>
</protein>
<organism evidence="2 3">
    <name type="scientific">Thraustotheca clavata</name>
    <dbReference type="NCBI Taxonomy" id="74557"/>
    <lineage>
        <taxon>Eukaryota</taxon>
        <taxon>Sar</taxon>
        <taxon>Stramenopiles</taxon>
        <taxon>Oomycota</taxon>
        <taxon>Saprolegniomycetes</taxon>
        <taxon>Saprolegniales</taxon>
        <taxon>Achlyaceae</taxon>
        <taxon>Thraustotheca</taxon>
    </lineage>
</organism>
<keyword evidence="3" id="KW-1185">Reference proteome</keyword>
<feature type="coiled-coil region" evidence="1">
    <location>
        <begin position="3"/>
        <end position="94"/>
    </location>
</feature>
<dbReference type="EMBL" id="JNBS01004960">
    <property type="protein sequence ID" value="OQR81552.1"/>
    <property type="molecule type" value="Genomic_DNA"/>
</dbReference>
<name>A0A1V9Y747_9STRA</name>
<comment type="caution">
    <text evidence="2">The sequence shown here is derived from an EMBL/GenBank/DDBJ whole genome shotgun (WGS) entry which is preliminary data.</text>
</comment>
<accession>A0A1V9Y747</accession>
<evidence type="ECO:0000313" key="2">
    <source>
        <dbReference type="EMBL" id="OQR81552.1"/>
    </source>
</evidence>
<dbReference type="Proteomes" id="UP000243217">
    <property type="component" value="Unassembled WGS sequence"/>
</dbReference>
<sequence length="181" mass="21369">SSVKFIEQQLEALEQQLQEKQALNDSLKYESECLSEKIAKLEEEQRHAKAKFDEMTKIFMEKGILQREENKNKVDDLSCTMEQLELEMKENERLSAIHLALIEQHEELKKTQDEMNQKYKTDLHQLKLNEYERKSLMEENFRNLLAALETQNLKTGFGLLLEARQTLMLQNAIEIKKEPNV</sequence>
<proteinExistence type="predicted"/>
<dbReference type="OrthoDB" id="69798at2759"/>
<keyword evidence="1" id="KW-0175">Coiled coil</keyword>
<reference evidence="2 3" key="1">
    <citation type="journal article" date="2014" name="Genome Biol. Evol.">
        <title>The secreted proteins of Achlya hypogyna and Thraustotheca clavata identify the ancestral oomycete secretome and reveal gene acquisitions by horizontal gene transfer.</title>
        <authorList>
            <person name="Misner I."/>
            <person name="Blouin N."/>
            <person name="Leonard G."/>
            <person name="Richards T.A."/>
            <person name="Lane C.E."/>
        </authorList>
    </citation>
    <scope>NUCLEOTIDE SEQUENCE [LARGE SCALE GENOMIC DNA]</scope>
    <source>
        <strain evidence="2 3">ATCC 34112</strain>
    </source>
</reference>